<sequence>MSLDVSPALLAQAERGEVDEAEFVDCVRTSLPYAWEMISSLVAQLEVDGGEFADNQTPPPSEQERGQLLRALASDAIRGALQRHFGVRLAFQNCHRVAVFPAGPEADERLARFTSIRGQLLNQSPELRDC</sequence>
<dbReference type="OrthoDB" id="3428165at2"/>
<reference evidence="1 2" key="1">
    <citation type="submission" date="2016-10" db="EMBL/GenBank/DDBJ databases">
        <authorList>
            <person name="de Groot N.N."/>
        </authorList>
    </citation>
    <scope>NUCLEOTIDE SEQUENCE [LARGE SCALE GENOMIC DNA]</scope>
    <source>
        <strain evidence="1 2">CGMCC 4.5727</strain>
    </source>
</reference>
<dbReference type="STRING" id="417292.SAMN05421806_102424"/>
<proteinExistence type="predicted"/>
<name>A0A1G8WET9_9ACTN</name>
<dbReference type="Pfam" id="PF20704">
    <property type="entry name" value="KH_NucS_shadow"/>
    <property type="match status" value="1"/>
</dbReference>
<organism evidence="1 2">
    <name type="scientific">Streptomyces indicus</name>
    <dbReference type="NCBI Taxonomy" id="417292"/>
    <lineage>
        <taxon>Bacteria</taxon>
        <taxon>Bacillati</taxon>
        <taxon>Actinomycetota</taxon>
        <taxon>Actinomycetes</taxon>
        <taxon>Kitasatosporales</taxon>
        <taxon>Streptomycetaceae</taxon>
        <taxon>Streptomyces</taxon>
    </lineage>
</organism>
<gene>
    <name evidence="1" type="ORF">SAMN05421806_102424</name>
</gene>
<evidence type="ECO:0000313" key="1">
    <source>
        <dbReference type="EMBL" id="SDJ76774.1"/>
    </source>
</evidence>
<dbReference type="EMBL" id="FNFF01000002">
    <property type="protein sequence ID" value="SDJ76774.1"/>
    <property type="molecule type" value="Genomic_DNA"/>
</dbReference>
<accession>A0A1G8WET9</accession>
<evidence type="ECO:0000313" key="2">
    <source>
        <dbReference type="Proteomes" id="UP000199155"/>
    </source>
</evidence>
<dbReference type="AlphaFoldDB" id="A0A1G8WET9"/>
<dbReference type="NCBIfam" id="NF040488">
    <property type="entry name" value="SCO5389_fam"/>
    <property type="match status" value="1"/>
</dbReference>
<dbReference type="RefSeq" id="WP_093608182.1">
    <property type="nucleotide sequence ID" value="NZ_FNFF01000002.1"/>
</dbReference>
<dbReference type="Proteomes" id="UP000199155">
    <property type="component" value="Unassembled WGS sequence"/>
</dbReference>
<keyword evidence="2" id="KW-1185">Reference proteome</keyword>
<protein>
    <submittedName>
        <fullName evidence="1">Uncharacterized protein</fullName>
    </submittedName>
</protein>